<evidence type="ECO:0000313" key="1">
    <source>
        <dbReference type="EMBL" id="KAH3787044.1"/>
    </source>
</evidence>
<dbReference type="EMBL" id="JAIWYP010000008">
    <property type="protein sequence ID" value="KAH3787044.1"/>
    <property type="molecule type" value="Genomic_DNA"/>
</dbReference>
<organism evidence="1 2">
    <name type="scientific">Dreissena polymorpha</name>
    <name type="common">Zebra mussel</name>
    <name type="synonym">Mytilus polymorpha</name>
    <dbReference type="NCBI Taxonomy" id="45954"/>
    <lineage>
        <taxon>Eukaryota</taxon>
        <taxon>Metazoa</taxon>
        <taxon>Spiralia</taxon>
        <taxon>Lophotrochozoa</taxon>
        <taxon>Mollusca</taxon>
        <taxon>Bivalvia</taxon>
        <taxon>Autobranchia</taxon>
        <taxon>Heteroconchia</taxon>
        <taxon>Euheterodonta</taxon>
        <taxon>Imparidentia</taxon>
        <taxon>Neoheterodontei</taxon>
        <taxon>Myida</taxon>
        <taxon>Dreissenoidea</taxon>
        <taxon>Dreissenidae</taxon>
        <taxon>Dreissena</taxon>
    </lineage>
</organism>
<protein>
    <submittedName>
        <fullName evidence="1">Uncharacterized protein</fullName>
    </submittedName>
</protein>
<gene>
    <name evidence="1" type="ORF">DPMN_165163</name>
</gene>
<dbReference type="AlphaFoldDB" id="A0A9D4EU89"/>
<name>A0A9D4EU89_DREPO</name>
<keyword evidence="2" id="KW-1185">Reference proteome</keyword>
<accession>A0A9D4EU89</accession>
<sequence>MERDLDSNPTVQDLIVKEIEDEVFLLSSRNVALSSVLIRHRSIESLFENGENLIKEIISEMSERLPFLFRIIATVATGGKELQGTKIAPVATAYAVLMNAHSDKLSAWHRMTTIVAIKGHLEDSEYLQPNLSYCYRGWHDFVDPFYQPGLSPAATEEVRINLITGLAAFNALIVSEKQKKVVDKRLAYKTSRLLVLDGGGILRMTIQEAVGGMFNRSSFLPVRTSPSQFPLLRSGPF</sequence>
<comment type="caution">
    <text evidence="1">The sequence shown here is derived from an EMBL/GenBank/DDBJ whole genome shotgun (WGS) entry which is preliminary data.</text>
</comment>
<evidence type="ECO:0000313" key="2">
    <source>
        <dbReference type="Proteomes" id="UP000828390"/>
    </source>
</evidence>
<reference evidence="1" key="2">
    <citation type="submission" date="2020-11" db="EMBL/GenBank/DDBJ databases">
        <authorList>
            <person name="McCartney M.A."/>
            <person name="Auch B."/>
            <person name="Kono T."/>
            <person name="Mallez S."/>
            <person name="Becker A."/>
            <person name="Gohl D.M."/>
            <person name="Silverstein K.A.T."/>
            <person name="Koren S."/>
            <person name="Bechman K.B."/>
            <person name="Herman A."/>
            <person name="Abrahante J.E."/>
            <person name="Garbe J."/>
        </authorList>
    </citation>
    <scope>NUCLEOTIDE SEQUENCE</scope>
    <source>
        <strain evidence="1">Duluth1</strain>
        <tissue evidence="1">Whole animal</tissue>
    </source>
</reference>
<proteinExistence type="predicted"/>
<dbReference type="Proteomes" id="UP000828390">
    <property type="component" value="Unassembled WGS sequence"/>
</dbReference>
<reference evidence="1" key="1">
    <citation type="journal article" date="2019" name="bioRxiv">
        <title>The Genome of the Zebra Mussel, Dreissena polymorpha: A Resource for Invasive Species Research.</title>
        <authorList>
            <person name="McCartney M.A."/>
            <person name="Auch B."/>
            <person name="Kono T."/>
            <person name="Mallez S."/>
            <person name="Zhang Y."/>
            <person name="Obille A."/>
            <person name="Becker A."/>
            <person name="Abrahante J.E."/>
            <person name="Garbe J."/>
            <person name="Badalamenti J.P."/>
            <person name="Herman A."/>
            <person name="Mangelson H."/>
            <person name="Liachko I."/>
            <person name="Sullivan S."/>
            <person name="Sone E.D."/>
            <person name="Koren S."/>
            <person name="Silverstein K.A.T."/>
            <person name="Beckman K.B."/>
            <person name="Gohl D.M."/>
        </authorList>
    </citation>
    <scope>NUCLEOTIDE SEQUENCE</scope>
    <source>
        <strain evidence="1">Duluth1</strain>
        <tissue evidence="1">Whole animal</tissue>
    </source>
</reference>